<dbReference type="OrthoDB" id="9810952at2"/>
<comment type="subcellular location">
    <subcellularLocation>
        <location evidence="1">Cell membrane</location>
        <topology evidence="1">Multi-pass membrane protein</topology>
    </subcellularLocation>
</comment>
<dbReference type="PANTHER" id="PTHR32024:SF1">
    <property type="entry name" value="KTR SYSTEM POTASSIUM UPTAKE PROTEIN B"/>
    <property type="match status" value="1"/>
</dbReference>
<evidence type="ECO:0000256" key="9">
    <source>
        <dbReference type="ARBA" id="ARBA00023136"/>
    </source>
</evidence>
<keyword evidence="9 10" id="KW-0472">Membrane</keyword>
<keyword evidence="8" id="KW-0406">Ion transport</keyword>
<dbReference type="NCBIfam" id="TIGR00933">
    <property type="entry name" value="2a38"/>
    <property type="match status" value="1"/>
</dbReference>
<keyword evidence="13" id="KW-1185">Reference proteome</keyword>
<dbReference type="InterPro" id="IPR004772">
    <property type="entry name" value="TrkH"/>
</dbReference>
<keyword evidence="4" id="KW-0633">Potassium transport</keyword>
<feature type="transmembrane region" description="Helical" evidence="10">
    <location>
        <begin position="344"/>
        <end position="366"/>
    </location>
</feature>
<dbReference type="Pfam" id="PF02386">
    <property type="entry name" value="TrkH"/>
    <property type="match status" value="1"/>
</dbReference>
<dbReference type="Proteomes" id="UP000078336">
    <property type="component" value="Unassembled WGS sequence"/>
</dbReference>
<dbReference type="InterPro" id="IPR003445">
    <property type="entry name" value="Cat_transpt"/>
</dbReference>
<gene>
    <name evidence="12" type="ORF">EA138_04455</name>
    <name evidence="11" type="ORF">TAF16_1185</name>
</gene>
<comment type="caution">
    <text evidence="11">The sequence shown here is derived from an EMBL/GenBank/DDBJ whole genome shotgun (WGS) entry which is preliminary data.</text>
</comment>
<dbReference type="PATRIC" id="fig|33934.7.peg.820"/>
<accession>A0A178TF40</accession>
<keyword evidence="6" id="KW-0630">Potassium</keyword>
<keyword evidence="7 10" id="KW-1133">Transmembrane helix</keyword>
<evidence type="ECO:0000313" key="13">
    <source>
        <dbReference type="Proteomes" id="UP000078336"/>
    </source>
</evidence>
<evidence type="ECO:0000313" key="14">
    <source>
        <dbReference type="Proteomes" id="UP000286434"/>
    </source>
</evidence>
<dbReference type="GO" id="GO:0005886">
    <property type="term" value="C:plasma membrane"/>
    <property type="evidence" value="ECO:0007669"/>
    <property type="project" value="UniProtKB-SubCell"/>
</dbReference>
<reference evidence="11 13" key="1">
    <citation type="submission" date="2016-03" db="EMBL/GenBank/DDBJ databases">
        <title>Spore heat resistance.</title>
        <authorList>
            <person name="Boekhorst J."/>
            <person name="Berendsen E.M."/>
            <person name="Wells-Bennik M.H."/>
            <person name="Kuipers O.P."/>
        </authorList>
    </citation>
    <scope>NUCLEOTIDE SEQUENCE [LARGE SCALE GENOMIC DNA]</scope>
    <source>
        <strain evidence="11 13">AF16</strain>
    </source>
</reference>
<evidence type="ECO:0000313" key="12">
    <source>
        <dbReference type="EMBL" id="RWU14818.1"/>
    </source>
</evidence>
<feature type="transmembrane region" description="Helical" evidence="10">
    <location>
        <begin position="291"/>
        <end position="324"/>
    </location>
</feature>
<dbReference type="AlphaFoldDB" id="A0A178TF40"/>
<evidence type="ECO:0000256" key="4">
    <source>
        <dbReference type="ARBA" id="ARBA00022538"/>
    </source>
</evidence>
<proteinExistence type="predicted"/>
<organism evidence="11 13">
    <name type="scientific">Anoxybacillus flavithermus</name>
    <dbReference type="NCBI Taxonomy" id="33934"/>
    <lineage>
        <taxon>Bacteria</taxon>
        <taxon>Bacillati</taxon>
        <taxon>Bacillota</taxon>
        <taxon>Bacilli</taxon>
        <taxon>Bacillales</taxon>
        <taxon>Anoxybacillaceae</taxon>
        <taxon>Anoxybacillus</taxon>
    </lineage>
</organism>
<feature type="transmembrane region" description="Helical" evidence="10">
    <location>
        <begin position="226"/>
        <end position="246"/>
    </location>
</feature>
<feature type="transmembrane region" description="Helical" evidence="10">
    <location>
        <begin position="126"/>
        <end position="147"/>
    </location>
</feature>
<dbReference type="EMBL" id="LUCQ01000073">
    <property type="protein sequence ID" value="OAO80278.1"/>
    <property type="molecule type" value="Genomic_DNA"/>
</dbReference>
<evidence type="ECO:0000256" key="2">
    <source>
        <dbReference type="ARBA" id="ARBA00022448"/>
    </source>
</evidence>
<dbReference type="Proteomes" id="UP000286434">
    <property type="component" value="Unassembled WGS sequence"/>
</dbReference>
<evidence type="ECO:0000256" key="7">
    <source>
        <dbReference type="ARBA" id="ARBA00022989"/>
    </source>
</evidence>
<evidence type="ECO:0000256" key="5">
    <source>
        <dbReference type="ARBA" id="ARBA00022692"/>
    </source>
</evidence>
<evidence type="ECO:0000256" key="10">
    <source>
        <dbReference type="SAM" id="Phobius"/>
    </source>
</evidence>
<dbReference type="GO" id="GO:0015379">
    <property type="term" value="F:potassium:chloride symporter activity"/>
    <property type="evidence" value="ECO:0007669"/>
    <property type="project" value="InterPro"/>
</dbReference>
<feature type="transmembrane region" description="Helical" evidence="10">
    <location>
        <begin position="75"/>
        <end position="99"/>
    </location>
</feature>
<feature type="transmembrane region" description="Helical" evidence="10">
    <location>
        <begin position="16"/>
        <end position="36"/>
    </location>
</feature>
<evidence type="ECO:0000256" key="6">
    <source>
        <dbReference type="ARBA" id="ARBA00022958"/>
    </source>
</evidence>
<dbReference type="PANTHER" id="PTHR32024">
    <property type="entry name" value="TRK SYSTEM POTASSIUM UPTAKE PROTEIN TRKG-RELATED"/>
    <property type="match status" value="1"/>
</dbReference>
<keyword evidence="3" id="KW-1003">Cell membrane</keyword>
<protein>
    <submittedName>
        <fullName evidence="12">Ktr system potassium transporter B</fullName>
    </submittedName>
    <submittedName>
        <fullName evidence="11">Potassium uptake protein integral membrane component KtrB</fullName>
    </submittedName>
</protein>
<sequence length="442" mass="48363">MQKGMTKPLKLNPPQLLAIMFLFLVVVGGVLLKLPIATEKDISWLDAFFLSTSAATVTGLAPIDPGSTFTLFGEIVLMVLIQVGGLGIMTFAVLVVIVLGKKIGMKQRMLMQEALNQPSLGGVIRLARNLLLFSLFMECIGVILLAIDWVPKMGWAKGLYYSLFHTIAAFNNAGFALWPDNLSRFVGNPIVNVTITLLIIVGGLGFTVVFDVLYQRRWRKLSLHTKLMLVMTLIVNVLAIVAIFLFEHNNPKTLGSLPFREQLWAAYFQGITPRTAGFNTIDIGSLEQPTAMLMIFLMFVGAGSTSTGGGIKLTTFAVIVFAVVSFLKGKEETVIWQRTIRHTIILRALAIASMSMLFIFLVTMILTLTEDAPFLVLLFEVVSAFGTVGLSMNMTPHLSAVGKMLIIGVMLFGKLGPLTLVYSIAKPKKTNIRYPNGDILTG</sequence>
<evidence type="ECO:0000313" key="11">
    <source>
        <dbReference type="EMBL" id="OAO80278.1"/>
    </source>
</evidence>
<feature type="transmembrane region" description="Helical" evidence="10">
    <location>
        <begin position="42"/>
        <end position="63"/>
    </location>
</feature>
<keyword evidence="2" id="KW-0813">Transport</keyword>
<keyword evidence="5 10" id="KW-0812">Transmembrane</keyword>
<feature type="transmembrane region" description="Helical" evidence="10">
    <location>
        <begin position="404"/>
        <end position="425"/>
    </location>
</feature>
<dbReference type="EMBL" id="SBBW01000010">
    <property type="protein sequence ID" value="RWU14818.1"/>
    <property type="molecule type" value="Genomic_DNA"/>
</dbReference>
<evidence type="ECO:0000256" key="3">
    <source>
        <dbReference type="ARBA" id="ARBA00022475"/>
    </source>
</evidence>
<feature type="transmembrane region" description="Helical" evidence="10">
    <location>
        <begin position="190"/>
        <end position="214"/>
    </location>
</feature>
<name>A0A178TF40_9BACL</name>
<evidence type="ECO:0000256" key="1">
    <source>
        <dbReference type="ARBA" id="ARBA00004651"/>
    </source>
</evidence>
<reference evidence="12 14" key="2">
    <citation type="submission" date="2019-01" db="EMBL/GenBank/DDBJ databases">
        <title>Anoxybacillus flavithermus in powdered infant formula.</title>
        <authorList>
            <person name="Rhee M.S."/>
            <person name="Choi I.-G."/>
            <person name="Cho T.J."/>
            <person name="Park B."/>
        </authorList>
    </citation>
    <scope>NUCLEOTIDE SEQUENCE [LARGE SCALE GENOMIC DNA]</scope>
    <source>
        <strain evidence="12 14">FHS-PPAM212</strain>
    </source>
</reference>
<evidence type="ECO:0000256" key="8">
    <source>
        <dbReference type="ARBA" id="ARBA00023065"/>
    </source>
</evidence>